<feature type="region of interest" description="Disordered" evidence="1">
    <location>
        <begin position="1"/>
        <end position="27"/>
    </location>
</feature>
<proteinExistence type="predicted"/>
<evidence type="ECO:0000313" key="4">
    <source>
        <dbReference type="Proteomes" id="UP001597506"/>
    </source>
</evidence>
<evidence type="ECO:0000313" key="3">
    <source>
        <dbReference type="EMBL" id="MFD2681170.1"/>
    </source>
</evidence>
<sequence>MSSKKNPFQALKQWISKDNEHPPQKEKKGGKYQYLFIILLVGIAFMLISDLWKSDEGATTEVSNSDSSLNEEEVPAFGTREKKQNKSMKDYEGYYENQLKEALEQIVGVDEVSVVVNVDSSEEKIYEKNESSQKQHTSETDQEGGKRSIEESSKEEQIVIIQDGEKEVPIISETKKPKVSGVLVVAGGADNIQIKKWIIEAVTRVLDVPSHRVAVMPKKQ</sequence>
<dbReference type="NCBIfam" id="TIGR02830">
    <property type="entry name" value="spore_III_AG"/>
    <property type="match status" value="1"/>
</dbReference>
<feature type="region of interest" description="Disordered" evidence="1">
    <location>
        <begin position="125"/>
        <end position="155"/>
    </location>
</feature>
<keyword evidence="2" id="KW-1133">Transmembrane helix</keyword>
<protein>
    <submittedName>
        <fullName evidence="3">Stage III sporulation protein AG</fullName>
    </submittedName>
</protein>
<keyword evidence="4" id="KW-1185">Reference proteome</keyword>
<evidence type="ECO:0000256" key="2">
    <source>
        <dbReference type="SAM" id="Phobius"/>
    </source>
</evidence>
<feature type="transmembrane region" description="Helical" evidence="2">
    <location>
        <begin position="34"/>
        <end position="52"/>
    </location>
</feature>
<evidence type="ECO:0000256" key="1">
    <source>
        <dbReference type="SAM" id="MobiDB-lite"/>
    </source>
</evidence>
<organism evidence="3 4">
    <name type="scientific">Bacillus seohaeanensis</name>
    <dbReference type="NCBI Taxonomy" id="284580"/>
    <lineage>
        <taxon>Bacteria</taxon>
        <taxon>Bacillati</taxon>
        <taxon>Bacillota</taxon>
        <taxon>Bacilli</taxon>
        <taxon>Bacillales</taxon>
        <taxon>Bacillaceae</taxon>
        <taxon>Bacillus</taxon>
    </lineage>
</organism>
<dbReference type="InterPro" id="IPR014195">
    <property type="entry name" value="Spore_III_AG"/>
</dbReference>
<gene>
    <name evidence="3" type="primary">spoIIIAG</name>
    <name evidence="3" type="ORF">ACFSUL_10490</name>
</gene>
<comment type="caution">
    <text evidence="3">The sequence shown here is derived from an EMBL/GenBank/DDBJ whole genome shotgun (WGS) entry which is preliminary data.</text>
</comment>
<reference evidence="4" key="1">
    <citation type="journal article" date="2019" name="Int. J. Syst. Evol. Microbiol.">
        <title>The Global Catalogue of Microorganisms (GCM) 10K type strain sequencing project: providing services to taxonomists for standard genome sequencing and annotation.</title>
        <authorList>
            <consortium name="The Broad Institute Genomics Platform"/>
            <consortium name="The Broad Institute Genome Sequencing Center for Infectious Disease"/>
            <person name="Wu L."/>
            <person name="Ma J."/>
        </authorList>
    </citation>
    <scope>NUCLEOTIDE SEQUENCE [LARGE SCALE GENOMIC DNA]</scope>
    <source>
        <strain evidence="4">KCTC 3913</strain>
    </source>
</reference>
<dbReference type="EMBL" id="JBHUMF010000026">
    <property type="protein sequence ID" value="MFD2681170.1"/>
    <property type="molecule type" value="Genomic_DNA"/>
</dbReference>
<feature type="region of interest" description="Disordered" evidence="1">
    <location>
        <begin position="58"/>
        <end position="87"/>
    </location>
</feature>
<keyword evidence="2" id="KW-0472">Membrane</keyword>
<accession>A0ABW5RR57</accession>
<dbReference type="RefSeq" id="WP_377935147.1">
    <property type="nucleotide sequence ID" value="NZ_JBHUMF010000026.1"/>
</dbReference>
<name>A0ABW5RR57_9BACI</name>
<dbReference type="Proteomes" id="UP001597506">
    <property type="component" value="Unassembled WGS sequence"/>
</dbReference>
<feature type="compositionally biased region" description="Basic and acidic residues" evidence="1">
    <location>
        <begin position="15"/>
        <end position="27"/>
    </location>
</feature>
<keyword evidence="2" id="KW-0812">Transmembrane</keyword>